<keyword evidence="3" id="KW-0808">Transferase</keyword>
<dbReference type="InterPro" id="IPR050256">
    <property type="entry name" value="Glycosyltransferase_2"/>
</dbReference>
<dbReference type="EMBL" id="CP009516">
    <property type="protein sequence ID" value="AKB76651.1"/>
    <property type="molecule type" value="Genomic_DNA"/>
</dbReference>
<keyword evidence="1" id="KW-1133">Transmembrane helix</keyword>
<dbReference type="InterPro" id="IPR001173">
    <property type="entry name" value="Glyco_trans_2-like"/>
</dbReference>
<dbReference type="PANTHER" id="PTHR48090">
    <property type="entry name" value="UNDECAPRENYL-PHOSPHATE 4-DEOXY-4-FORMAMIDO-L-ARABINOSE TRANSFERASE-RELATED"/>
    <property type="match status" value="1"/>
</dbReference>
<dbReference type="PANTHER" id="PTHR48090:SF7">
    <property type="entry name" value="RFBJ PROTEIN"/>
    <property type="match status" value="1"/>
</dbReference>
<feature type="transmembrane region" description="Helical" evidence="1">
    <location>
        <begin position="264"/>
        <end position="286"/>
    </location>
</feature>
<dbReference type="Proteomes" id="UP000033101">
    <property type="component" value="Chromosome"/>
</dbReference>
<dbReference type="SUPFAM" id="SSF53448">
    <property type="entry name" value="Nucleotide-diphospho-sugar transferases"/>
    <property type="match status" value="1"/>
</dbReference>
<dbReference type="GO" id="GO:0016757">
    <property type="term" value="F:glycosyltransferase activity"/>
    <property type="evidence" value="ECO:0007669"/>
    <property type="project" value="UniProtKB-KW"/>
</dbReference>
<dbReference type="Pfam" id="PF00535">
    <property type="entry name" value="Glycos_transf_2"/>
    <property type="match status" value="1"/>
</dbReference>
<organism evidence="3 4">
    <name type="scientific">Methanosarcina horonobensis HB-1 = JCM 15518</name>
    <dbReference type="NCBI Taxonomy" id="1434110"/>
    <lineage>
        <taxon>Archaea</taxon>
        <taxon>Methanobacteriati</taxon>
        <taxon>Methanobacteriota</taxon>
        <taxon>Stenosarchaea group</taxon>
        <taxon>Methanomicrobia</taxon>
        <taxon>Methanosarcinales</taxon>
        <taxon>Methanosarcinaceae</taxon>
        <taxon>Methanosarcina</taxon>
    </lineage>
</organism>
<protein>
    <submittedName>
        <fullName evidence="3">Dolichol-phosphate mannosyltransferase</fullName>
    </submittedName>
</protein>
<dbReference type="InterPro" id="IPR029044">
    <property type="entry name" value="Nucleotide-diphossugar_trans"/>
</dbReference>
<dbReference type="GeneID" id="24829285"/>
<dbReference type="KEGG" id="mhor:MSHOH_0168"/>
<feature type="transmembrane region" description="Helical" evidence="1">
    <location>
        <begin position="226"/>
        <end position="244"/>
    </location>
</feature>
<keyword evidence="1" id="KW-0472">Membrane</keyword>
<keyword evidence="4" id="KW-1185">Reference proteome</keyword>
<proteinExistence type="predicted"/>
<dbReference type="AlphaFoldDB" id="A0A0E3S7V9"/>
<dbReference type="STRING" id="1434110.MSHOH_0168"/>
<evidence type="ECO:0000313" key="4">
    <source>
        <dbReference type="Proteomes" id="UP000033101"/>
    </source>
</evidence>
<keyword evidence="3" id="KW-0328">Glycosyltransferase</keyword>
<keyword evidence="1" id="KW-0812">Transmembrane</keyword>
<name>A0A0E3S7V9_9EURY</name>
<gene>
    <name evidence="3" type="ORF">MSHOH_0168</name>
</gene>
<evidence type="ECO:0000256" key="1">
    <source>
        <dbReference type="SAM" id="Phobius"/>
    </source>
</evidence>
<dbReference type="RefSeq" id="WP_048136728.1">
    <property type="nucleotide sequence ID" value="NZ_CP009516.1"/>
</dbReference>
<dbReference type="PATRIC" id="fig|1434110.4.peg.191"/>
<evidence type="ECO:0000313" key="3">
    <source>
        <dbReference type="EMBL" id="AKB76651.1"/>
    </source>
</evidence>
<accession>A0A0E3S7V9</accession>
<dbReference type="CDD" id="cd04179">
    <property type="entry name" value="DPM_DPG-synthase_like"/>
    <property type="match status" value="1"/>
</dbReference>
<feature type="domain" description="Glycosyltransferase 2-like" evidence="2">
    <location>
        <begin position="8"/>
        <end position="162"/>
    </location>
</feature>
<sequence length="301" mass="33280">MTLTIAAMPAYNESKSIANIILGCRKYVDKVVVIDDGSQDNTAELAESLGAYVVRHETNKGYGAALKNCFETARRLDAQAMVIIDSDGQHDPHEIPKLLDPLKNGFDLVIGSRFVNGNGKNVPLYRKLGMKVLDVATMMAGGLRVTDSQSGFRAYGRKAIETINLSGEGMSAGSEILLQAHDHCLKHTEVEIHCRYDVENCSSQNPFVHGPKVLLRLLKDMEYRRPLYYFTAPGMFLGTIGMFMGLKFLQNFYLDGNLSFGPTLLMMLLTIIGMFMAFTGVVLHAVSRTIHQINGHNSENL</sequence>
<dbReference type="OrthoDB" id="11098at2157"/>
<evidence type="ECO:0000259" key="2">
    <source>
        <dbReference type="Pfam" id="PF00535"/>
    </source>
</evidence>
<reference evidence="3 4" key="1">
    <citation type="submission" date="2014-07" db="EMBL/GenBank/DDBJ databases">
        <title>Methanogenic archaea and the global carbon cycle.</title>
        <authorList>
            <person name="Henriksen J.R."/>
            <person name="Luke J."/>
            <person name="Reinhart S."/>
            <person name="Benedict M.N."/>
            <person name="Youngblut N.D."/>
            <person name="Metcalf M.E."/>
            <person name="Whitaker R.J."/>
            <person name="Metcalf W.W."/>
        </authorList>
    </citation>
    <scope>NUCLEOTIDE SEQUENCE [LARGE SCALE GENOMIC DNA]</scope>
    <source>
        <strain evidence="3 4">HB-1</strain>
    </source>
</reference>
<dbReference type="HOGENOM" id="CLU_033536_7_2_2"/>
<dbReference type="Gene3D" id="3.90.550.10">
    <property type="entry name" value="Spore Coat Polysaccharide Biosynthesis Protein SpsA, Chain A"/>
    <property type="match status" value="1"/>
</dbReference>